<feature type="coiled-coil region" evidence="4">
    <location>
        <begin position="794"/>
        <end position="867"/>
    </location>
</feature>
<feature type="coiled-coil region" evidence="4">
    <location>
        <begin position="683"/>
        <end position="717"/>
    </location>
</feature>
<feature type="coiled-coil region" evidence="4">
    <location>
        <begin position="282"/>
        <end position="376"/>
    </location>
</feature>
<comment type="subcellular location">
    <subcellularLocation>
        <location evidence="1">Nucleus</location>
    </subcellularLocation>
</comment>
<dbReference type="GO" id="GO:0006406">
    <property type="term" value="P:mRNA export from nucleus"/>
    <property type="evidence" value="ECO:0007669"/>
    <property type="project" value="TreeGrafter"/>
</dbReference>
<dbReference type="Proteomes" id="UP000269793">
    <property type="component" value="Chromosome III"/>
</dbReference>
<keyword evidence="3" id="KW-0539">Nucleus</keyword>
<feature type="coiled-coil region" evidence="4">
    <location>
        <begin position="521"/>
        <end position="579"/>
    </location>
</feature>
<evidence type="ECO:0000313" key="7">
    <source>
        <dbReference type="EMBL" id="AYO42510.1"/>
    </source>
</evidence>
<dbReference type="PANTHER" id="PTHR18898">
    <property type="entry name" value="NUCLEOPROTEIN TPR-RELATED"/>
    <property type="match status" value="1"/>
</dbReference>
<evidence type="ECO:0000313" key="8">
    <source>
        <dbReference type="Proteomes" id="UP000269793"/>
    </source>
</evidence>
<name>A0A3G2S3I3_MALR7</name>
<keyword evidence="8" id="KW-1185">Reference proteome</keyword>
<evidence type="ECO:0000256" key="4">
    <source>
        <dbReference type="SAM" id="Coils"/>
    </source>
</evidence>
<feature type="coiled-coil region" evidence="4">
    <location>
        <begin position="900"/>
        <end position="994"/>
    </location>
</feature>
<accession>A0A3G2S3I3</accession>
<feature type="coiled-coil region" evidence="4">
    <location>
        <begin position="171"/>
        <end position="244"/>
    </location>
</feature>
<reference evidence="7 8" key="1">
    <citation type="submission" date="2018-10" db="EMBL/GenBank/DDBJ databases">
        <title>Complete genome sequence of Malassezia restricta CBS 7877.</title>
        <authorList>
            <person name="Morand S.C."/>
            <person name="Bertignac M."/>
            <person name="Iltis A."/>
            <person name="Kolder I."/>
            <person name="Pirovano W."/>
            <person name="Jourdain R."/>
            <person name="Clavaud C."/>
        </authorList>
    </citation>
    <scope>NUCLEOTIDE SEQUENCE [LARGE SCALE GENOMIC DNA]</scope>
    <source>
        <strain evidence="7 8">CBS 7877</strain>
    </source>
</reference>
<dbReference type="Pfam" id="PF25785">
    <property type="entry name" value="TPR"/>
    <property type="match status" value="1"/>
</dbReference>
<proteinExistence type="predicted"/>
<dbReference type="STRING" id="425264.A0A3G2S3I3"/>
<evidence type="ECO:0000256" key="2">
    <source>
        <dbReference type="ARBA" id="ARBA00023054"/>
    </source>
</evidence>
<sequence length="1585" mass="174481">MAADPESRVAALENEKRRLLESWQREREKCASQQDELAALTARHQSVRTELASTTLALEQAHANEHTTKLRTRALEQGLALAQNDAEWAHTELTREREAHATTRADLYSRAAQAEAAREMAEQERTSAAAQLAQAERLLTEAQTRHADAVHTNSELRMRLSSQERDAQLAKSAADQAIELSEARVQRAEQRAMELESSCDALMAECAARERDARAEADEAIADRERLEQDVVSLQEALDRMARALGVEDASDDGLMMPSRAASLAAQVRHEGKRFSDVYIDAARTEEALRRESEERARLEGVLTEVMADLDAHAPQLKAQRAEAAQLRSDLDAALEELEEARSERDDAKAMHTSLCAEIERVRREHALDAQQLEDATAQVRTLLRETILLKDPSAAERLADDNDAPATGDIQDVISEELVTFRSLAELCAQNQRLLQAARELGQQLEAREPRDDELKEAADMLERVTRELETERASLHDARRERDMYRNVCLAKGLETSDAAPEAPKPVEPSFPPSVLADLQREAAARAAAEERIHMLQETTKFHETRLAEAATQASHLQAALDRRDAAVREAEQALAASRAAQHDALTRLAARDAELRLVQEQRDSLLTDNSRLGEARAAAEAAARDAHKVDAEHTQAHAAHVERLQHELAVLRATSTTQESHAAEARAEAAAASLRRETETHELRERLEALAQQHAAAREALATAQSDAQHQERRVSDLTVQLEHAHHVASLLEKQQAAAEERWRTSIAAAVGAPTGDAVLPPERHLEMELADVRRGRAAAEAETLAARSALAEAQATQERLQADLEQAHKDLSDARQAAEHDRAETAQRIQALEEQCHAASARVTALEDELKAQTERHAAETREWEGAVTGLQDAEAREATEHASAWDEVRRFSAQANDAEARAKAADEGRAAAEAEIASLRADMARLRDEAEKLRTAKDMLAAEHNKYVLDAQARVLALEKAEASLQTQRDDLQQENDQLHTHLEAVSKQIATMHSDEVAKVENDEAPAAPATGELQVLRYLRREKDVRELERDMAVQERTRTEAALTRTQEALSACRAELAAAQEAAKAPVPNTQYTELLDKIHQLSALREHVATLTEAQQALEARNQNLETQLQHAQAELQPHRERLQHAQAELDALQSQLRVVQEDVARWKARASGLLQRSGVEQAMQQAEQERGQAQARIEQAQAETARLSTELQAANKRFEQLREQVRARITQERRAVAEAVERSKQLETQAQASEEAKQALENKLAELEKKEQEIKDEEPKDEGTKDEANGAPADAPSEHPAEAPQATDATSASDTPDASAPAAETPDIPSLEQQLRAKTEECEKHKHFARTFLKEKRAAEAQLKSLQEQPADQALQTRITELEGLLAQANARISELETELAHIKDESVKAVKAKEDELQALRNAPEGTAAVQAKEAELQAHYQPLLQSRYEDGKREAALRNQIMIGQRDKKITNLTNEIAELKTKLGVDAPPAAAAKTSEQKETPASNPRPAVVRGGRGGAAPKPVPIKASEAGTSIRGAAASRGRGNGPAVLAVAGGAKRKRELHASTDDAKPAPKPATTKKSRAENKNANDT</sequence>
<feature type="domain" description="NUA/TPR/MLP1-2-like" evidence="6">
    <location>
        <begin position="354"/>
        <end position="450"/>
    </location>
</feature>
<dbReference type="OrthoDB" id="343070at2759"/>
<feature type="compositionally biased region" description="Basic and acidic residues" evidence="5">
    <location>
        <begin position="1556"/>
        <end position="1565"/>
    </location>
</feature>
<dbReference type="VEuPathDB" id="FungiDB:DNF11_1560"/>
<organism evidence="7 8">
    <name type="scientific">Malassezia restricta (strain ATCC 96810 / NBRC 103918 / CBS 7877)</name>
    <name type="common">Seborrheic dermatitis infection agent</name>
    <dbReference type="NCBI Taxonomy" id="425264"/>
    <lineage>
        <taxon>Eukaryota</taxon>
        <taxon>Fungi</taxon>
        <taxon>Dikarya</taxon>
        <taxon>Basidiomycota</taxon>
        <taxon>Ustilaginomycotina</taxon>
        <taxon>Malasseziomycetes</taxon>
        <taxon>Malasseziales</taxon>
        <taxon>Malasseziaceae</taxon>
        <taxon>Malassezia</taxon>
    </lineage>
</organism>
<feature type="coiled-coil region" evidence="4">
    <location>
        <begin position="104"/>
        <end position="145"/>
    </location>
</feature>
<dbReference type="PANTHER" id="PTHR18898:SF2">
    <property type="entry name" value="NUCLEOPROTEIN TPR"/>
    <property type="match status" value="1"/>
</dbReference>
<dbReference type="Gene3D" id="1.20.120.330">
    <property type="entry name" value="Nucleotidyltransferases domain 2"/>
    <property type="match status" value="1"/>
</dbReference>
<evidence type="ECO:0000256" key="3">
    <source>
        <dbReference type="ARBA" id="ARBA00023242"/>
    </source>
</evidence>
<dbReference type="GO" id="GO:0005643">
    <property type="term" value="C:nuclear pore"/>
    <property type="evidence" value="ECO:0007669"/>
    <property type="project" value="TreeGrafter"/>
</dbReference>
<feature type="region of interest" description="Disordered" evidence="5">
    <location>
        <begin position="1261"/>
        <end position="1332"/>
    </location>
</feature>
<feature type="coiled-coil region" evidence="4">
    <location>
        <begin position="1340"/>
        <end position="1415"/>
    </location>
</feature>
<feature type="compositionally biased region" description="Low complexity" evidence="5">
    <location>
        <begin position="1524"/>
        <end position="1542"/>
    </location>
</feature>
<evidence type="ECO:0000256" key="5">
    <source>
        <dbReference type="SAM" id="MobiDB-lite"/>
    </source>
</evidence>
<feature type="compositionally biased region" description="Low complexity" evidence="5">
    <location>
        <begin position="1294"/>
        <end position="1318"/>
    </location>
</feature>
<evidence type="ECO:0000259" key="6">
    <source>
        <dbReference type="Pfam" id="PF25785"/>
    </source>
</evidence>
<dbReference type="GO" id="GO:0017056">
    <property type="term" value="F:structural constituent of nuclear pore"/>
    <property type="evidence" value="ECO:0007669"/>
    <property type="project" value="TreeGrafter"/>
</dbReference>
<feature type="coiled-coil region" evidence="4">
    <location>
        <begin position="425"/>
        <end position="483"/>
    </location>
</feature>
<keyword evidence="2 4" id="KW-0175">Coiled coil</keyword>
<dbReference type="InterPro" id="IPR057974">
    <property type="entry name" value="NUA/TPR/MLP1-2-like_dom"/>
</dbReference>
<feature type="compositionally biased region" description="Basic and acidic residues" evidence="5">
    <location>
        <begin position="1261"/>
        <end position="1279"/>
    </location>
</feature>
<feature type="compositionally biased region" description="Basic and acidic residues" evidence="5">
    <location>
        <begin position="1575"/>
        <end position="1585"/>
    </location>
</feature>
<evidence type="ECO:0000256" key="1">
    <source>
        <dbReference type="ARBA" id="ARBA00004123"/>
    </source>
</evidence>
<feature type="region of interest" description="Disordered" evidence="5">
    <location>
        <begin position="1477"/>
        <end position="1585"/>
    </location>
</feature>
<gene>
    <name evidence="7" type="primary">TPR</name>
    <name evidence="7" type="ORF">DNF11_1560</name>
</gene>
<protein>
    <submittedName>
        <fullName evidence="7">Nucleoprotein TPR</fullName>
    </submittedName>
</protein>
<dbReference type="EMBL" id="CP033150">
    <property type="protein sequence ID" value="AYO42510.1"/>
    <property type="molecule type" value="Genomic_DNA"/>
</dbReference>